<reference evidence="3 4" key="1">
    <citation type="journal article" date="2014" name="Int. J. Syst. Evol. Microbiol.">
        <title>Brachybacterium ginsengisoli sp. nov., isolated from soil of a ginseng field.</title>
        <authorList>
            <person name="Hoang V.A."/>
            <person name="Kim Y.J."/>
            <person name="Nguyen N.L."/>
            <person name="Yang D.C."/>
        </authorList>
    </citation>
    <scope>NUCLEOTIDE SEQUENCE [LARGE SCALE GENOMIC DNA]</scope>
    <source>
        <strain evidence="3 4">DCY80</strain>
    </source>
</reference>
<protein>
    <recommendedName>
        <fullName evidence="2">Transglutaminase-like domain-containing protein</fullName>
    </recommendedName>
</protein>
<evidence type="ECO:0000313" key="4">
    <source>
        <dbReference type="Proteomes" id="UP000217889"/>
    </source>
</evidence>
<feature type="compositionally biased region" description="Basic and acidic residues" evidence="1">
    <location>
        <begin position="177"/>
        <end position="189"/>
    </location>
</feature>
<dbReference type="EMBL" id="CP023564">
    <property type="protein sequence ID" value="ATG53390.1"/>
    <property type="molecule type" value="Genomic_DNA"/>
</dbReference>
<feature type="region of interest" description="Disordered" evidence="1">
    <location>
        <begin position="177"/>
        <end position="196"/>
    </location>
</feature>
<dbReference type="InterPro" id="IPR002931">
    <property type="entry name" value="Transglutaminase-like"/>
</dbReference>
<dbReference type="KEGG" id="bgg:CFK41_00320"/>
<sequence length="196" mass="21345">MMVHASLVTLFEGVRNLPYDTAAAYDAEGLRAQGRGNCVAKAALLAEELGALEVPCRTVSWEYELPLLVDVQQRLGFRTDIHTAVQAHVGGRWVLVDATHDPPLDALGLPVGRWDGRSATEPAYRPIGPRVVLGQKGPGSEQLQEAGERIGRQVEATRPELITQYRDELNALFEGCRQGREPLPMRDGDGPLASKA</sequence>
<dbReference type="Pfam" id="PF01841">
    <property type="entry name" value="Transglut_core"/>
    <property type="match status" value="1"/>
</dbReference>
<dbReference type="SUPFAM" id="SSF54001">
    <property type="entry name" value="Cysteine proteinases"/>
    <property type="match status" value="1"/>
</dbReference>
<proteinExistence type="predicted"/>
<feature type="domain" description="Transglutaminase-like" evidence="2">
    <location>
        <begin position="15"/>
        <end position="98"/>
    </location>
</feature>
<dbReference type="AlphaFoldDB" id="A0A291GT84"/>
<dbReference type="Proteomes" id="UP000217889">
    <property type="component" value="Chromosome"/>
</dbReference>
<evidence type="ECO:0000259" key="2">
    <source>
        <dbReference type="Pfam" id="PF01841"/>
    </source>
</evidence>
<dbReference type="Gene3D" id="3.10.620.30">
    <property type="match status" value="1"/>
</dbReference>
<evidence type="ECO:0000256" key="1">
    <source>
        <dbReference type="SAM" id="MobiDB-lite"/>
    </source>
</evidence>
<keyword evidence="4" id="KW-1185">Reference proteome</keyword>
<gene>
    <name evidence="3" type="ORF">CFK41_00320</name>
</gene>
<accession>A0A291GT84</accession>
<organism evidence="3 4">
    <name type="scientific">Brachybacterium ginsengisoli</name>
    <dbReference type="NCBI Taxonomy" id="1331682"/>
    <lineage>
        <taxon>Bacteria</taxon>
        <taxon>Bacillati</taxon>
        <taxon>Actinomycetota</taxon>
        <taxon>Actinomycetes</taxon>
        <taxon>Micrococcales</taxon>
        <taxon>Dermabacteraceae</taxon>
        <taxon>Brachybacterium</taxon>
    </lineage>
</organism>
<evidence type="ECO:0000313" key="3">
    <source>
        <dbReference type="EMBL" id="ATG53390.1"/>
    </source>
</evidence>
<dbReference type="InterPro" id="IPR038765">
    <property type="entry name" value="Papain-like_cys_pep_sf"/>
</dbReference>
<name>A0A291GT84_9MICO</name>
<dbReference type="RefSeq" id="WP_096797869.1">
    <property type="nucleotide sequence ID" value="NZ_CP023564.1"/>
</dbReference>